<evidence type="ECO:0000259" key="2">
    <source>
        <dbReference type="PROSITE" id="PS50234"/>
    </source>
</evidence>
<dbReference type="PROSITE" id="PS50234">
    <property type="entry name" value="VWFA"/>
    <property type="match status" value="1"/>
</dbReference>
<dbReference type="AlphaFoldDB" id="A0A5D4MJD7"/>
<evidence type="ECO:0000313" key="4">
    <source>
        <dbReference type="Proteomes" id="UP000325182"/>
    </source>
</evidence>
<comment type="caution">
    <text evidence="3">The sequence shown here is derived from an EMBL/GenBank/DDBJ whole genome shotgun (WGS) entry which is preliminary data.</text>
</comment>
<dbReference type="InterPro" id="IPR002035">
    <property type="entry name" value="VWF_A"/>
</dbReference>
<keyword evidence="1" id="KW-0812">Transmembrane</keyword>
<dbReference type="PANTHER" id="PTHR37464:SF1">
    <property type="entry name" value="BLL2463 PROTEIN"/>
    <property type="match status" value="1"/>
</dbReference>
<feature type="domain" description="VWFA" evidence="2">
    <location>
        <begin position="89"/>
        <end position="171"/>
    </location>
</feature>
<evidence type="ECO:0000256" key="1">
    <source>
        <dbReference type="SAM" id="Phobius"/>
    </source>
</evidence>
<dbReference type="EMBL" id="VTEG01000001">
    <property type="protein sequence ID" value="TYS01121.1"/>
    <property type="molecule type" value="Genomic_DNA"/>
</dbReference>
<dbReference type="InterPro" id="IPR024163">
    <property type="entry name" value="Aerotolerance_reg_N"/>
</dbReference>
<protein>
    <submittedName>
        <fullName evidence="3">VWA domain-containing protein</fullName>
    </submittedName>
</protein>
<organism evidence="3 4">
    <name type="scientific">Rossellomorea vietnamensis</name>
    <dbReference type="NCBI Taxonomy" id="218284"/>
    <lineage>
        <taxon>Bacteria</taxon>
        <taxon>Bacillati</taxon>
        <taxon>Bacillota</taxon>
        <taxon>Bacilli</taxon>
        <taxon>Bacillales</taxon>
        <taxon>Bacillaceae</taxon>
        <taxon>Rossellomorea</taxon>
    </lineage>
</organism>
<dbReference type="InterPro" id="IPR011933">
    <property type="entry name" value="Double_TM_dom"/>
</dbReference>
<dbReference type="Proteomes" id="UP000325182">
    <property type="component" value="Unassembled WGS sequence"/>
</dbReference>
<evidence type="ECO:0000313" key="3">
    <source>
        <dbReference type="EMBL" id="TYS01121.1"/>
    </source>
</evidence>
<dbReference type="NCBIfam" id="TIGR02226">
    <property type="entry name" value="two_anch"/>
    <property type="match status" value="1"/>
</dbReference>
<sequence length="608" mass="66680">MGFLTPSFLWLGGFLAILILFYLFRKEFTEKEVSSTILWDHLVQEWKANKWWRKLQRHLLLLLQILIVCLLVLAMAQPFYSGSGISGDHVVVVIDPSASMGAREGETTRFQEAKEEVLDLVDSLGSGQQMSLLSAGKVPQLLFSEETDKSTMKRTINELVVTSEEDTIIQAAGYASSLVPEGEGEIHLFTDSLKKEELEKVPSPHKFIVHNIGKQHNNLSLRAFGAAEKAGTVTGVLTIANESKKDSNVSVSIEGDGGSVTKDIMVKAEAVELLYISDLAPSAFYKANIVTEDDYQADNTISAILGGSSAAEVYLAGETNPFLQKVLPFLGYDPVVLAENEKGEILYPDDSPGVYILTGIGQEEWPAGPKFILSPAPGGSFEVGEEIETVDALTAADSHPLLSYVEMEDVYLQSRKPYTAGGLDTIVRSGDEAVISSGTYEGSPLLMAAFDLEDSDWPLQPGFPIFIKNALDYLQQESQTLGYAFPNEERQVSFSSDSKAAEIFDPLNNETLEKVQMNSESIQMPGTPGIYGMKETSDSQSRDRYFAVLLSEKEQSIVPEESFAIGGSPNGEDDDGTKSVHPLWKWAALLALILLILEWEVYRRGITT</sequence>
<dbReference type="Pfam" id="PF13519">
    <property type="entry name" value="VWA_2"/>
    <property type="match status" value="1"/>
</dbReference>
<proteinExistence type="predicted"/>
<dbReference type="InterPro" id="IPR036465">
    <property type="entry name" value="vWFA_dom_sf"/>
</dbReference>
<dbReference type="PANTHER" id="PTHR37464">
    <property type="entry name" value="BLL2463 PROTEIN"/>
    <property type="match status" value="1"/>
</dbReference>
<name>A0A5D4MJD7_9BACI</name>
<dbReference type="SUPFAM" id="SSF53300">
    <property type="entry name" value="vWA-like"/>
    <property type="match status" value="1"/>
</dbReference>
<dbReference type="Gene3D" id="3.40.50.410">
    <property type="entry name" value="von Willebrand factor, type A domain"/>
    <property type="match status" value="1"/>
</dbReference>
<feature type="transmembrane region" description="Helical" evidence="1">
    <location>
        <begin position="59"/>
        <end position="80"/>
    </location>
</feature>
<dbReference type="Pfam" id="PF07584">
    <property type="entry name" value="BatA"/>
    <property type="match status" value="1"/>
</dbReference>
<keyword evidence="1" id="KW-1133">Transmembrane helix</keyword>
<keyword evidence="1" id="KW-0472">Membrane</keyword>
<gene>
    <name evidence="3" type="ORF">FZC84_00165</name>
</gene>
<reference evidence="3 4" key="1">
    <citation type="submission" date="2019-08" db="EMBL/GenBank/DDBJ databases">
        <title>Bacillus genomes from the desert of Cuatro Cienegas, Coahuila.</title>
        <authorList>
            <person name="Olmedo-Alvarez G."/>
        </authorList>
    </citation>
    <scope>NUCLEOTIDE SEQUENCE [LARGE SCALE GENOMIC DNA]</scope>
    <source>
        <strain evidence="3 4">CH128b_4D</strain>
    </source>
</reference>
<feature type="transmembrane region" description="Helical" evidence="1">
    <location>
        <begin position="6"/>
        <end position="24"/>
    </location>
</feature>
<accession>A0A5D4MJD7</accession>
<dbReference type="RefSeq" id="WP_148952504.1">
    <property type="nucleotide sequence ID" value="NZ_VTEG01000001.1"/>
</dbReference>